<dbReference type="EMBL" id="CP034464">
    <property type="protein sequence ID" value="AZP14353.1"/>
    <property type="molecule type" value="Genomic_DNA"/>
</dbReference>
<reference evidence="2 3" key="1">
    <citation type="journal article" date="2011" name="Int. J. Syst. Evol. Microbiol.">
        <title>Description of Undibacterium oligocarboniphilum sp. nov., isolated from purified water, and Undibacterium pigrum strain CCUG 49012 as the type strain of Undibacterium parvum sp. nov., and emended descriptions of the genus Undibacterium and the species Undibacterium pigrum.</title>
        <authorList>
            <person name="Eder W."/>
            <person name="Wanner G."/>
            <person name="Ludwig W."/>
            <person name="Busse H.J."/>
            <person name="Ziemke-Kageler F."/>
            <person name="Lang E."/>
        </authorList>
    </citation>
    <scope>NUCLEOTIDE SEQUENCE [LARGE SCALE GENOMIC DNA]</scope>
    <source>
        <strain evidence="2 3">DSM 23061</strain>
    </source>
</reference>
<evidence type="ECO:0000313" key="3">
    <source>
        <dbReference type="Proteomes" id="UP000275663"/>
    </source>
</evidence>
<dbReference type="Proteomes" id="UP000275663">
    <property type="component" value="Chromosome"/>
</dbReference>
<feature type="domain" description="Lipocalin-like" evidence="1">
    <location>
        <begin position="18"/>
        <end position="139"/>
    </location>
</feature>
<keyword evidence="3" id="KW-1185">Reference proteome</keyword>
<evidence type="ECO:0000259" key="1">
    <source>
        <dbReference type="Pfam" id="PF13924"/>
    </source>
</evidence>
<sequence length="154" mass="17088">MMGSDTIGAQDQPTSLEGTWVMTSAYEILADGTRVTNYGEHPNGLLMVDKNGRYSVQIFRPNRPRFIAKDKTKGTPEEYRQAVLGSSTHTGKVVIESLKGKLIFQIETASYANWEGTEQIRDYTFKDGFLTYQVPAGASGNGTIAYSIWQYSSN</sequence>
<protein>
    <submittedName>
        <fullName evidence="2">Lipocalin-like domain protein</fullName>
    </submittedName>
</protein>
<dbReference type="Pfam" id="PF13924">
    <property type="entry name" value="Lipocalin_5"/>
    <property type="match status" value="1"/>
</dbReference>
<organism evidence="2 3">
    <name type="scientific">Undibacterium parvum</name>
    <dbReference type="NCBI Taxonomy" id="401471"/>
    <lineage>
        <taxon>Bacteria</taxon>
        <taxon>Pseudomonadati</taxon>
        <taxon>Pseudomonadota</taxon>
        <taxon>Betaproteobacteria</taxon>
        <taxon>Burkholderiales</taxon>
        <taxon>Oxalobacteraceae</taxon>
        <taxon>Undibacterium</taxon>
    </lineage>
</organism>
<dbReference type="AlphaFoldDB" id="A0A3Q9BUA0"/>
<dbReference type="OrthoDB" id="118834at2"/>
<name>A0A3Q9BUA0_9BURK</name>
<dbReference type="KEGG" id="upv:EJN92_01880"/>
<evidence type="ECO:0000313" key="2">
    <source>
        <dbReference type="EMBL" id="AZP14353.1"/>
    </source>
</evidence>
<accession>A0A3Q9BUA0</accession>
<dbReference type="InterPro" id="IPR024311">
    <property type="entry name" value="Lipocalin-like"/>
</dbReference>
<proteinExistence type="predicted"/>
<gene>
    <name evidence="2" type="ORF">EJN92_01880</name>
</gene>